<dbReference type="PANTHER" id="PTHR11893">
    <property type="entry name" value="INNEXIN"/>
    <property type="match status" value="1"/>
</dbReference>
<feature type="transmembrane region" description="Helical" evidence="9">
    <location>
        <begin position="111"/>
        <end position="133"/>
    </location>
</feature>
<feature type="transmembrane region" description="Helical" evidence="9">
    <location>
        <begin position="298"/>
        <end position="326"/>
    </location>
</feature>
<comment type="caution">
    <text evidence="11">The sequence shown here is derived from an EMBL/GenBank/DDBJ whole genome shotgun (WGS) entry which is preliminary data.</text>
</comment>
<protein>
    <recommendedName>
        <fullName evidence="9">Innexin</fullName>
    </recommendedName>
</protein>
<comment type="subcellular location">
    <subcellularLocation>
        <location evidence="1 9">Cell membrane</location>
        <topology evidence="1 9">Multi-pass membrane protein</topology>
    </subcellularLocation>
</comment>
<evidence type="ECO:0000256" key="10">
    <source>
        <dbReference type="SAM" id="MobiDB-lite"/>
    </source>
</evidence>
<keyword evidence="7 9" id="KW-0472">Membrane</keyword>
<name>A0A210QU16_MIZYE</name>
<keyword evidence="4 9" id="KW-0812">Transmembrane</keyword>
<proteinExistence type="inferred from homology"/>
<comment type="similarity">
    <text evidence="9">Belongs to the pannexin family.</text>
</comment>
<evidence type="ECO:0000256" key="7">
    <source>
        <dbReference type="ARBA" id="ARBA00023136"/>
    </source>
</evidence>
<dbReference type="GO" id="GO:0005921">
    <property type="term" value="C:gap junction"/>
    <property type="evidence" value="ECO:0007669"/>
    <property type="project" value="UniProtKB-UniRule"/>
</dbReference>
<dbReference type="PRINTS" id="PR01262">
    <property type="entry name" value="INNEXIN"/>
</dbReference>
<accession>A0A210QU16</accession>
<sequence length="472" mass="56037">MSIPKLGAVTFFDKFLGFMFIRKTGRVDENFIDRTNRYYTVIFLSFYNLYLMTDDYIGNPIYCWCPDEFTEQEVKYVHSLCYVSNTYYIPFNRQIPSNFEIRREESTELVYYQWVPLILFLMAFLLFLPRLIWKLLMLKAGMELKKMCIAAKKTIDVSPEQREKGLTIIAGYIDLFCANISRFRGGPCASLRESFSTNFVFGCGRHYGNYFISCKILLRFLYFCVSFGLLFFLNEFLGNRFYIYGYEVIRGFLRGDDWTVTERFPRQTLCDFDLRQLNNVHRWTLQCVLPMNLFNEKFFIILWFWYTMLTFLNILNVCVTLCIAVFPFQRSKFIKKYLQMAGIYERNHLQKTRINLFIHGHLKQDGVYILKQISDNANTVIVQDIIEKMWKLFLKRYDRAGPEEDEIVERENGLPPKGDDMTDDLITATTPLLERNGILKHIQEDEIMSRNNNVDRHVSFDDPKDTFTESEV</sequence>
<keyword evidence="6 9" id="KW-0406">Ion transport</keyword>
<evidence type="ECO:0000313" key="11">
    <source>
        <dbReference type="EMBL" id="OWF52220.1"/>
    </source>
</evidence>
<dbReference type="PROSITE" id="PS51013">
    <property type="entry name" value="PANNEXIN"/>
    <property type="match status" value="1"/>
</dbReference>
<evidence type="ECO:0000256" key="2">
    <source>
        <dbReference type="ARBA" id="ARBA00022448"/>
    </source>
</evidence>
<keyword evidence="3" id="KW-1003">Cell membrane</keyword>
<evidence type="ECO:0000256" key="9">
    <source>
        <dbReference type="RuleBase" id="RU010713"/>
    </source>
</evidence>
<dbReference type="GO" id="GO:0034220">
    <property type="term" value="P:monoatomic ion transmembrane transport"/>
    <property type="evidence" value="ECO:0007669"/>
    <property type="project" value="UniProtKB-KW"/>
</dbReference>
<evidence type="ECO:0000313" key="12">
    <source>
        <dbReference type="Proteomes" id="UP000242188"/>
    </source>
</evidence>
<evidence type="ECO:0000256" key="3">
    <source>
        <dbReference type="ARBA" id="ARBA00022475"/>
    </source>
</evidence>
<dbReference type="GO" id="GO:0005886">
    <property type="term" value="C:plasma membrane"/>
    <property type="evidence" value="ECO:0007669"/>
    <property type="project" value="UniProtKB-SubCell"/>
</dbReference>
<dbReference type="InterPro" id="IPR000990">
    <property type="entry name" value="Innexin"/>
</dbReference>
<keyword evidence="2 9" id="KW-0813">Transport</keyword>
<keyword evidence="8 9" id="KW-0407">Ion channel</keyword>
<comment type="caution">
    <text evidence="9">Lacks conserved residue(s) required for the propagation of feature annotation.</text>
</comment>
<feature type="region of interest" description="Disordered" evidence="10">
    <location>
        <begin position="453"/>
        <end position="472"/>
    </location>
</feature>
<dbReference type="Proteomes" id="UP000242188">
    <property type="component" value="Unassembled WGS sequence"/>
</dbReference>
<evidence type="ECO:0000256" key="5">
    <source>
        <dbReference type="ARBA" id="ARBA00022989"/>
    </source>
</evidence>
<comment type="function">
    <text evidence="9">Structural component of the gap junctions.</text>
</comment>
<dbReference type="OrthoDB" id="10293119at2759"/>
<evidence type="ECO:0000256" key="6">
    <source>
        <dbReference type="ARBA" id="ARBA00023065"/>
    </source>
</evidence>
<dbReference type="EMBL" id="NEDP02001901">
    <property type="protein sequence ID" value="OWF52220.1"/>
    <property type="molecule type" value="Genomic_DNA"/>
</dbReference>
<evidence type="ECO:0000256" key="1">
    <source>
        <dbReference type="ARBA" id="ARBA00004651"/>
    </source>
</evidence>
<evidence type="ECO:0000256" key="4">
    <source>
        <dbReference type="ARBA" id="ARBA00022692"/>
    </source>
</evidence>
<dbReference type="AlphaFoldDB" id="A0A210QU16"/>
<keyword evidence="5 9" id="KW-1133">Transmembrane helix</keyword>
<reference evidence="11 12" key="1">
    <citation type="journal article" date="2017" name="Nat. Ecol. Evol.">
        <title>Scallop genome provides insights into evolution of bilaterian karyotype and development.</title>
        <authorList>
            <person name="Wang S."/>
            <person name="Zhang J."/>
            <person name="Jiao W."/>
            <person name="Li J."/>
            <person name="Xun X."/>
            <person name="Sun Y."/>
            <person name="Guo X."/>
            <person name="Huan P."/>
            <person name="Dong B."/>
            <person name="Zhang L."/>
            <person name="Hu X."/>
            <person name="Sun X."/>
            <person name="Wang J."/>
            <person name="Zhao C."/>
            <person name="Wang Y."/>
            <person name="Wang D."/>
            <person name="Huang X."/>
            <person name="Wang R."/>
            <person name="Lv J."/>
            <person name="Li Y."/>
            <person name="Zhang Z."/>
            <person name="Liu B."/>
            <person name="Lu W."/>
            <person name="Hui Y."/>
            <person name="Liang J."/>
            <person name="Zhou Z."/>
            <person name="Hou R."/>
            <person name="Li X."/>
            <person name="Liu Y."/>
            <person name="Li H."/>
            <person name="Ning X."/>
            <person name="Lin Y."/>
            <person name="Zhao L."/>
            <person name="Xing Q."/>
            <person name="Dou J."/>
            <person name="Li Y."/>
            <person name="Mao J."/>
            <person name="Guo H."/>
            <person name="Dou H."/>
            <person name="Li T."/>
            <person name="Mu C."/>
            <person name="Jiang W."/>
            <person name="Fu Q."/>
            <person name="Fu X."/>
            <person name="Miao Y."/>
            <person name="Liu J."/>
            <person name="Yu Q."/>
            <person name="Li R."/>
            <person name="Liao H."/>
            <person name="Li X."/>
            <person name="Kong Y."/>
            <person name="Jiang Z."/>
            <person name="Chourrout D."/>
            <person name="Li R."/>
            <person name="Bao Z."/>
        </authorList>
    </citation>
    <scope>NUCLEOTIDE SEQUENCE [LARGE SCALE GENOMIC DNA]</scope>
    <source>
        <strain evidence="11 12">PY_sf001</strain>
    </source>
</reference>
<feature type="transmembrane region" description="Helical" evidence="9">
    <location>
        <begin position="216"/>
        <end position="233"/>
    </location>
</feature>
<evidence type="ECO:0000256" key="8">
    <source>
        <dbReference type="ARBA" id="ARBA00023303"/>
    </source>
</evidence>
<dbReference type="PANTHER" id="PTHR11893:SF36">
    <property type="entry name" value="INNEXIN-5"/>
    <property type="match status" value="1"/>
</dbReference>
<organism evidence="11 12">
    <name type="scientific">Mizuhopecten yessoensis</name>
    <name type="common">Japanese scallop</name>
    <name type="synonym">Patinopecten yessoensis</name>
    <dbReference type="NCBI Taxonomy" id="6573"/>
    <lineage>
        <taxon>Eukaryota</taxon>
        <taxon>Metazoa</taxon>
        <taxon>Spiralia</taxon>
        <taxon>Lophotrochozoa</taxon>
        <taxon>Mollusca</taxon>
        <taxon>Bivalvia</taxon>
        <taxon>Autobranchia</taxon>
        <taxon>Pteriomorphia</taxon>
        <taxon>Pectinida</taxon>
        <taxon>Pectinoidea</taxon>
        <taxon>Pectinidae</taxon>
        <taxon>Mizuhopecten</taxon>
    </lineage>
</organism>
<dbReference type="Pfam" id="PF00876">
    <property type="entry name" value="Innexin"/>
    <property type="match status" value="1"/>
</dbReference>
<keyword evidence="12" id="KW-1185">Reference proteome</keyword>
<gene>
    <name evidence="9" type="primary">inx</name>
    <name evidence="11" type="ORF">KP79_PYT19362</name>
</gene>